<dbReference type="InterPro" id="IPR011527">
    <property type="entry name" value="ABC1_TM_dom"/>
</dbReference>
<evidence type="ECO:0000259" key="8">
    <source>
        <dbReference type="PROSITE" id="PS50929"/>
    </source>
</evidence>
<feature type="transmembrane region" description="Helical" evidence="6">
    <location>
        <begin position="228"/>
        <end position="246"/>
    </location>
</feature>
<keyword evidence="3 6" id="KW-1133">Transmembrane helix</keyword>
<feature type="region of interest" description="Disordered" evidence="5">
    <location>
        <begin position="665"/>
        <end position="689"/>
    </location>
</feature>
<name>A0ABQ2M9G1_9ACTN</name>
<feature type="transmembrane region" description="Helical" evidence="6">
    <location>
        <begin position="307"/>
        <end position="330"/>
    </location>
</feature>
<keyword evidence="9" id="KW-0067">ATP-binding</keyword>
<reference evidence="10" key="1">
    <citation type="journal article" date="2019" name="Int. J. Syst. Evol. Microbiol.">
        <title>The Global Catalogue of Microorganisms (GCM) 10K type strain sequencing project: providing services to taxonomists for standard genome sequencing and annotation.</title>
        <authorList>
            <consortium name="The Broad Institute Genomics Platform"/>
            <consortium name="The Broad Institute Genome Sequencing Center for Infectious Disease"/>
            <person name="Wu L."/>
            <person name="Ma J."/>
        </authorList>
    </citation>
    <scope>NUCLEOTIDE SEQUENCE [LARGE SCALE GENOMIC DNA]</scope>
    <source>
        <strain evidence="10">CGMCC 4.7349</strain>
    </source>
</reference>
<dbReference type="InterPro" id="IPR039421">
    <property type="entry name" value="Type_1_exporter"/>
</dbReference>
<dbReference type="InterPro" id="IPR027417">
    <property type="entry name" value="P-loop_NTPase"/>
</dbReference>
<evidence type="ECO:0000256" key="5">
    <source>
        <dbReference type="SAM" id="MobiDB-lite"/>
    </source>
</evidence>
<feature type="region of interest" description="Disordered" evidence="5">
    <location>
        <begin position="1"/>
        <end position="22"/>
    </location>
</feature>
<dbReference type="EMBL" id="BMNG01000009">
    <property type="protein sequence ID" value="GGO48473.1"/>
    <property type="molecule type" value="Genomic_DNA"/>
</dbReference>
<evidence type="ECO:0000256" key="3">
    <source>
        <dbReference type="ARBA" id="ARBA00022989"/>
    </source>
</evidence>
<feature type="transmembrane region" description="Helical" evidence="6">
    <location>
        <begin position="201"/>
        <end position="222"/>
    </location>
</feature>
<dbReference type="PANTHER" id="PTHR43394">
    <property type="entry name" value="ATP-DEPENDENT PERMEASE MDL1, MITOCHONDRIAL"/>
    <property type="match status" value="1"/>
</dbReference>
<comment type="subcellular location">
    <subcellularLocation>
        <location evidence="1">Cell membrane</location>
        <topology evidence="1">Multi-pass membrane protein</topology>
    </subcellularLocation>
</comment>
<accession>A0ABQ2M9G1</accession>
<comment type="caution">
    <text evidence="9">The sequence shown here is derived from an EMBL/GenBank/DDBJ whole genome shotgun (WGS) entry which is preliminary data.</text>
</comment>
<dbReference type="PROSITE" id="PS00211">
    <property type="entry name" value="ABC_TRANSPORTER_1"/>
    <property type="match status" value="1"/>
</dbReference>
<feature type="domain" description="ABC transporter" evidence="7">
    <location>
        <begin position="378"/>
        <end position="660"/>
    </location>
</feature>
<dbReference type="InterPro" id="IPR003439">
    <property type="entry name" value="ABC_transporter-like_ATP-bd"/>
</dbReference>
<dbReference type="PROSITE" id="PS50929">
    <property type="entry name" value="ABC_TM1F"/>
    <property type="match status" value="1"/>
</dbReference>
<keyword evidence="9" id="KW-0547">Nucleotide-binding</keyword>
<proteinExistence type="predicted"/>
<evidence type="ECO:0000259" key="7">
    <source>
        <dbReference type="PROSITE" id="PS50893"/>
    </source>
</evidence>
<dbReference type="SUPFAM" id="SSF90123">
    <property type="entry name" value="ABC transporter transmembrane region"/>
    <property type="match status" value="1"/>
</dbReference>
<organism evidence="9 10">
    <name type="scientific">Streptomyces lasiicapitis</name>
    <dbReference type="NCBI Taxonomy" id="1923961"/>
    <lineage>
        <taxon>Bacteria</taxon>
        <taxon>Bacillati</taxon>
        <taxon>Actinomycetota</taxon>
        <taxon>Actinomycetes</taxon>
        <taxon>Kitasatosporales</taxon>
        <taxon>Streptomycetaceae</taxon>
        <taxon>Streptomyces</taxon>
    </lineage>
</organism>
<keyword evidence="10" id="KW-1185">Reference proteome</keyword>
<dbReference type="GO" id="GO:0005524">
    <property type="term" value="F:ATP binding"/>
    <property type="evidence" value="ECO:0007669"/>
    <property type="project" value="UniProtKB-KW"/>
</dbReference>
<feature type="transmembrane region" description="Helical" evidence="6">
    <location>
        <begin position="91"/>
        <end position="113"/>
    </location>
</feature>
<gene>
    <name evidence="9" type="ORF">GCM10012286_44180</name>
</gene>
<dbReference type="Proteomes" id="UP000656881">
    <property type="component" value="Unassembled WGS sequence"/>
</dbReference>
<evidence type="ECO:0000313" key="9">
    <source>
        <dbReference type="EMBL" id="GGO48473.1"/>
    </source>
</evidence>
<evidence type="ECO:0000256" key="2">
    <source>
        <dbReference type="ARBA" id="ARBA00022692"/>
    </source>
</evidence>
<protein>
    <submittedName>
        <fullName evidence="9">Multidrug ABC transporter ATP-binding protein</fullName>
    </submittedName>
</protein>
<keyword evidence="2 6" id="KW-0812">Transmembrane</keyword>
<evidence type="ECO:0000256" key="1">
    <source>
        <dbReference type="ARBA" id="ARBA00004651"/>
    </source>
</evidence>
<dbReference type="InterPro" id="IPR036640">
    <property type="entry name" value="ABC1_TM_sf"/>
</dbReference>
<dbReference type="PANTHER" id="PTHR43394:SF1">
    <property type="entry name" value="ATP-BINDING CASSETTE SUB-FAMILY B MEMBER 10, MITOCHONDRIAL"/>
    <property type="match status" value="1"/>
</dbReference>
<evidence type="ECO:0000256" key="6">
    <source>
        <dbReference type="SAM" id="Phobius"/>
    </source>
</evidence>
<dbReference type="InterPro" id="IPR017871">
    <property type="entry name" value="ABC_transporter-like_CS"/>
</dbReference>
<feature type="domain" description="ABC transmembrane type-1" evidence="8">
    <location>
        <begin position="91"/>
        <end position="360"/>
    </location>
</feature>
<dbReference type="Pfam" id="PF00664">
    <property type="entry name" value="ABC_membrane"/>
    <property type="match status" value="1"/>
</dbReference>
<dbReference type="Gene3D" id="3.40.50.300">
    <property type="entry name" value="P-loop containing nucleotide triphosphate hydrolases"/>
    <property type="match status" value="1"/>
</dbReference>
<dbReference type="Gene3D" id="1.20.1560.10">
    <property type="entry name" value="ABC transporter type 1, transmembrane domain"/>
    <property type="match status" value="1"/>
</dbReference>
<sequence>MRSIVAPGASAPGHGPRAAPRNGRLFARPRKIVCFGPRNEANLSRFVTSGRLDIMQIRDLPYADPGEPDTRSGPRFLLWLGRNQLGGQLKALGWGLLHFLGIAALPYTVGFAVQAVVDRSGTRLAAAGGVILLAGIAVAVGDTMLHRTAVTNWITAAARTQQLLARKTAVLGAALTRRVAAGEVVAVSTGDVEKIGWFVEALSRFAAAALTVVAVCVGLLVYQPSLGIVVAIGIPLLAVAVLPLLPRATRRADVQREKAGRATELASDTVAGLRVLRGIGGEELFLDRYRRASQEVRAAAVRSARMWAVISAIQVLLPGLLLVALVWHGVHLAQDGRITVGELVTVYSAVMLLNYPLRHFEEIAMAYSFSRPSAKRAARVLALERTESAQDAQDAVQKARGGAQEARDGAHEPQGGAQQARGGAHEVPSGDLLDPATGLLAPAGRLTAVVCGDPDVAGRLAERLGGHPAFEEAAELPSVRLGGVPLDEVPLDTARTAVLVQDKDPVLLSGTLRALLDVPSSGAVSARQALAAAQCSDVLDALLQGSVADDPMDARLTERGRSLSGGQRQRLALARSLVTDPEALVLDEPTSAVDSHTEARIADGLRELRAGRTTVVLSSSPLLLDRADRVVFLHDGEVAAVGEHRKLIVSEPRYRAVVTRETDDEVAAASATEAAVDERDGGPRKVNVPDIETGIDIDIEESA</sequence>
<keyword evidence="4 6" id="KW-0472">Membrane</keyword>
<feature type="region of interest" description="Disordered" evidence="5">
    <location>
        <begin position="391"/>
        <end position="434"/>
    </location>
</feature>
<dbReference type="PROSITE" id="PS50893">
    <property type="entry name" value="ABC_TRANSPORTER_2"/>
    <property type="match status" value="1"/>
</dbReference>
<evidence type="ECO:0000256" key="4">
    <source>
        <dbReference type="ARBA" id="ARBA00023136"/>
    </source>
</evidence>
<feature type="transmembrane region" description="Helical" evidence="6">
    <location>
        <begin position="125"/>
        <end position="145"/>
    </location>
</feature>
<evidence type="ECO:0000313" key="10">
    <source>
        <dbReference type="Proteomes" id="UP000656881"/>
    </source>
</evidence>
<dbReference type="SUPFAM" id="SSF52540">
    <property type="entry name" value="P-loop containing nucleoside triphosphate hydrolases"/>
    <property type="match status" value="1"/>
</dbReference>
<dbReference type="Pfam" id="PF00005">
    <property type="entry name" value="ABC_tran"/>
    <property type="match status" value="1"/>
</dbReference>